<name>A0A2V2LT01_9RHOB</name>
<keyword evidence="3" id="KW-1185">Reference proteome</keyword>
<sequence length="375" mass="39781">MRSVLYVSGTRADFGLMRSSLLQIDAADGLSVKVLATGMHLDPAYGETWREIAASGLAIAERVPVTLHPATGATMARGIGTMIGGFVNAMTADRPDIVLLLGDRGEMLAAAIAAIHLNIPVAHVHGGERSGTVDEPVRHAISKLSHIHFTATHEARDRLVRLGERPDCVHVTGAPGLDGLARHPVRARGEVLAEFGLSPVRPVALVLFHPVLQQSGDSADQTRAVLDGLSRASWQGVALMPNADDGSDAIRAVFEASASDDLRCLVHLPRPRFIEIMAVADAMVGNSSAGIIEAASFGTPVLNLGPRQALRQRNANVIDLPEDASRIAAELQRLVTAPRPATVNVYGDGNAGRRIAELLAEIDLNPDLLNKVLTY</sequence>
<dbReference type="AlphaFoldDB" id="A0A2V2LT01"/>
<comment type="caution">
    <text evidence="2">The sequence shown here is derived from an EMBL/GenBank/DDBJ whole genome shotgun (WGS) entry which is preliminary data.</text>
</comment>
<dbReference type="OrthoDB" id="9803238at2"/>
<dbReference type="InterPro" id="IPR020004">
    <property type="entry name" value="UDP-GlcNAc_Epase"/>
</dbReference>
<evidence type="ECO:0000259" key="1">
    <source>
        <dbReference type="Pfam" id="PF02350"/>
    </source>
</evidence>
<proteinExistence type="predicted"/>
<organism evidence="2 3">
    <name type="scientific">Meridianimarinicoccus roseus</name>
    <dbReference type="NCBI Taxonomy" id="2072018"/>
    <lineage>
        <taxon>Bacteria</taxon>
        <taxon>Pseudomonadati</taxon>
        <taxon>Pseudomonadota</taxon>
        <taxon>Alphaproteobacteria</taxon>
        <taxon>Rhodobacterales</taxon>
        <taxon>Paracoccaceae</taxon>
        <taxon>Meridianimarinicoccus</taxon>
    </lineage>
</organism>
<dbReference type="Gene3D" id="3.40.50.2000">
    <property type="entry name" value="Glycogen Phosphorylase B"/>
    <property type="match status" value="2"/>
</dbReference>
<dbReference type="InterPro" id="IPR003331">
    <property type="entry name" value="UDP_GlcNAc_Epimerase_2_dom"/>
</dbReference>
<evidence type="ECO:0000313" key="3">
    <source>
        <dbReference type="Proteomes" id="UP000245680"/>
    </source>
</evidence>
<accession>A0A2V2LT01</accession>
<dbReference type="Pfam" id="PF02350">
    <property type="entry name" value="Epimerase_2"/>
    <property type="match status" value="1"/>
</dbReference>
<gene>
    <name evidence="2" type="primary">neuC</name>
    <name evidence="2" type="ORF">DKT77_00875</name>
</gene>
<dbReference type="NCBIfam" id="TIGR03568">
    <property type="entry name" value="NeuC_NnaA"/>
    <property type="match status" value="1"/>
</dbReference>
<dbReference type="EMBL" id="QGKU01000003">
    <property type="protein sequence ID" value="PWR04553.1"/>
    <property type="molecule type" value="Genomic_DNA"/>
</dbReference>
<dbReference type="InterPro" id="IPR029767">
    <property type="entry name" value="WecB-like"/>
</dbReference>
<dbReference type="Proteomes" id="UP000245680">
    <property type="component" value="Unassembled WGS sequence"/>
</dbReference>
<protein>
    <submittedName>
        <fullName evidence="2">UDP-N-acetylglucosamine 2-epimerase (Hydrolyzing)</fullName>
    </submittedName>
</protein>
<dbReference type="GO" id="GO:0004553">
    <property type="term" value="F:hydrolase activity, hydrolyzing O-glycosyl compounds"/>
    <property type="evidence" value="ECO:0007669"/>
    <property type="project" value="InterPro"/>
</dbReference>
<dbReference type="RefSeq" id="WP_109809855.1">
    <property type="nucleotide sequence ID" value="NZ_QGKU01000003.1"/>
</dbReference>
<dbReference type="PANTHER" id="PTHR43174:SF3">
    <property type="entry name" value="UDP-N-ACETYLGLUCOSAMINE 2-EPIMERASE"/>
    <property type="match status" value="1"/>
</dbReference>
<dbReference type="PANTHER" id="PTHR43174">
    <property type="entry name" value="UDP-N-ACETYLGLUCOSAMINE 2-EPIMERASE"/>
    <property type="match status" value="1"/>
</dbReference>
<feature type="domain" description="UDP-N-acetylglucosamine 2-epimerase" evidence="1">
    <location>
        <begin position="24"/>
        <end position="359"/>
    </location>
</feature>
<reference evidence="2 3" key="1">
    <citation type="submission" date="2018-05" db="EMBL/GenBank/DDBJ databases">
        <title>Rhodobacteraceae gen. nov., sp. nov. isolated from sea water.</title>
        <authorList>
            <person name="Ren Y."/>
        </authorList>
    </citation>
    <scope>NUCLEOTIDE SEQUENCE [LARGE SCALE GENOMIC DNA]</scope>
    <source>
        <strain evidence="2 3">TG-679</strain>
    </source>
</reference>
<dbReference type="GO" id="GO:0006047">
    <property type="term" value="P:UDP-N-acetylglucosamine metabolic process"/>
    <property type="evidence" value="ECO:0007669"/>
    <property type="project" value="InterPro"/>
</dbReference>
<dbReference type="SUPFAM" id="SSF53756">
    <property type="entry name" value="UDP-Glycosyltransferase/glycogen phosphorylase"/>
    <property type="match status" value="1"/>
</dbReference>
<evidence type="ECO:0000313" key="2">
    <source>
        <dbReference type="EMBL" id="PWR04553.1"/>
    </source>
</evidence>